<evidence type="ECO:0000313" key="1">
    <source>
        <dbReference type="EMBL" id="GBP16085.1"/>
    </source>
</evidence>
<dbReference type="AlphaFoldDB" id="A0A4C1TQ32"/>
<name>A0A4C1TQ32_EUMVA</name>
<protein>
    <submittedName>
        <fullName evidence="1">Uncharacterized protein</fullName>
    </submittedName>
</protein>
<dbReference type="EMBL" id="BGZK01000076">
    <property type="protein sequence ID" value="GBP16085.1"/>
    <property type="molecule type" value="Genomic_DNA"/>
</dbReference>
<keyword evidence="2" id="KW-1185">Reference proteome</keyword>
<dbReference type="Proteomes" id="UP000299102">
    <property type="component" value="Unassembled WGS sequence"/>
</dbReference>
<reference evidence="1 2" key="1">
    <citation type="journal article" date="2019" name="Commun. Biol.">
        <title>The bagworm genome reveals a unique fibroin gene that provides high tensile strength.</title>
        <authorList>
            <person name="Kono N."/>
            <person name="Nakamura H."/>
            <person name="Ohtoshi R."/>
            <person name="Tomita M."/>
            <person name="Numata K."/>
            <person name="Arakawa K."/>
        </authorList>
    </citation>
    <scope>NUCLEOTIDE SEQUENCE [LARGE SCALE GENOMIC DNA]</scope>
</reference>
<evidence type="ECO:0000313" key="2">
    <source>
        <dbReference type="Proteomes" id="UP000299102"/>
    </source>
</evidence>
<gene>
    <name evidence="1" type="ORF">EVAR_94423_1</name>
</gene>
<organism evidence="1 2">
    <name type="scientific">Eumeta variegata</name>
    <name type="common">Bagworm moth</name>
    <name type="synonym">Eumeta japonica</name>
    <dbReference type="NCBI Taxonomy" id="151549"/>
    <lineage>
        <taxon>Eukaryota</taxon>
        <taxon>Metazoa</taxon>
        <taxon>Ecdysozoa</taxon>
        <taxon>Arthropoda</taxon>
        <taxon>Hexapoda</taxon>
        <taxon>Insecta</taxon>
        <taxon>Pterygota</taxon>
        <taxon>Neoptera</taxon>
        <taxon>Endopterygota</taxon>
        <taxon>Lepidoptera</taxon>
        <taxon>Glossata</taxon>
        <taxon>Ditrysia</taxon>
        <taxon>Tineoidea</taxon>
        <taxon>Psychidae</taxon>
        <taxon>Oiketicinae</taxon>
        <taxon>Eumeta</taxon>
    </lineage>
</organism>
<accession>A0A4C1TQ32</accession>
<proteinExistence type="predicted"/>
<comment type="caution">
    <text evidence="1">The sequence shown here is derived from an EMBL/GenBank/DDBJ whole genome shotgun (WGS) entry which is preliminary data.</text>
</comment>
<sequence>MRRARSADRALRVRPRQYDTGRREIGHNISILILGLTDMLDPERVAKFEFVTSLAIRRRMTAVHGACTFRLADLLGRLFLYYVILYSRRLYVGRGVPTGGSVGGGGGWKEAEMGVATAVGNSISLRRPGARRAGLRRYGATSYALCVA</sequence>